<sequence>MVQLLSAFVSLLSVVAVSGAAIPAPAPEAVVDVAPETATIEPTGNFTAQACMYICGSVCYSSSAISAALNKGYSYYEDGATAGSTTPTDTTTTRASTSPPPSPGTSSRSCRPAASTLAALPVLIASSLTPTATWTCSSPTMVLAVTTLLLATKRLPLGIVIGNGRGRQ</sequence>
<gene>
    <name evidence="5" type="ORF">NCU01045</name>
</gene>
<name>V5ILH5_NEUCR</name>
<evidence type="ECO:0000313" key="6">
    <source>
        <dbReference type="Proteomes" id="UP000001805"/>
    </source>
</evidence>
<dbReference type="RefSeq" id="XP_011394458.1">
    <property type="nucleotide sequence ID" value="XM_011396156.1"/>
</dbReference>
<evidence type="ECO:0000313" key="5">
    <source>
        <dbReference type="EMBL" id="ESA42487.1"/>
    </source>
</evidence>
<dbReference type="GO" id="GO:0004540">
    <property type="term" value="F:RNA nuclease activity"/>
    <property type="evidence" value="ECO:0007669"/>
    <property type="project" value="InterPro"/>
</dbReference>
<dbReference type="GO" id="GO:0003723">
    <property type="term" value="F:RNA binding"/>
    <property type="evidence" value="ECO:0007669"/>
    <property type="project" value="InterPro"/>
</dbReference>
<proteinExistence type="predicted"/>
<evidence type="ECO:0000256" key="3">
    <source>
        <dbReference type="SAM" id="MobiDB-lite"/>
    </source>
</evidence>
<dbReference type="GO" id="GO:0016787">
    <property type="term" value="F:hydrolase activity"/>
    <property type="evidence" value="ECO:0007669"/>
    <property type="project" value="UniProtKB-KW"/>
</dbReference>
<dbReference type="SUPFAM" id="SSF53933">
    <property type="entry name" value="Microbial ribonucleases"/>
    <property type="match status" value="1"/>
</dbReference>
<dbReference type="OrthoDB" id="5425539at2759"/>
<reference evidence="5 6" key="1">
    <citation type="journal article" date="2003" name="Nature">
        <title>The genome sequence of the filamentous fungus Neurospora crassa.</title>
        <authorList>
            <person name="Galagan J.E."/>
            <person name="Calvo S.E."/>
            <person name="Borkovich K.A."/>
            <person name="Selker E.U."/>
            <person name="Read N.D."/>
            <person name="Jaffe D."/>
            <person name="FitzHugh W."/>
            <person name="Ma L.J."/>
            <person name="Smirnov S."/>
            <person name="Purcell S."/>
            <person name="Rehman B."/>
            <person name="Elkins T."/>
            <person name="Engels R."/>
            <person name="Wang S."/>
            <person name="Nielsen C.B."/>
            <person name="Butler J."/>
            <person name="Endrizzi M."/>
            <person name="Qui D."/>
            <person name="Ianakiev P."/>
            <person name="Bell-Pedersen D."/>
            <person name="Nelson M.A."/>
            <person name="Werner-Washburne M."/>
            <person name="Selitrennikoff C.P."/>
            <person name="Kinsey J.A."/>
            <person name="Braun E.L."/>
            <person name="Zelter A."/>
            <person name="Schulte U."/>
            <person name="Kothe G.O."/>
            <person name="Jedd G."/>
            <person name="Mewes W."/>
            <person name="Staben C."/>
            <person name="Marcotte E."/>
            <person name="Greenberg D."/>
            <person name="Roy A."/>
            <person name="Foley K."/>
            <person name="Naylor J."/>
            <person name="Stange-Thomann N."/>
            <person name="Barrett R."/>
            <person name="Gnerre S."/>
            <person name="Kamal M."/>
            <person name="Kamvysselis M."/>
            <person name="Mauceli E."/>
            <person name="Bielke C."/>
            <person name="Rudd S."/>
            <person name="Frishman D."/>
            <person name="Krystofova S."/>
            <person name="Rasmussen C."/>
            <person name="Metzenberg R.L."/>
            <person name="Perkins D.D."/>
            <person name="Kroken S."/>
            <person name="Cogoni C."/>
            <person name="Macino G."/>
            <person name="Catcheside D."/>
            <person name="Li W."/>
            <person name="Pratt R.J."/>
            <person name="Osmani S.A."/>
            <person name="DeSouza C.P."/>
            <person name="Glass L."/>
            <person name="Orbach M.J."/>
            <person name="Berglund J.A."/>
            <person name="Voelker R."/>
            <person name="Yarden O."/>
            <person name="Plamann M."/>
            <person name="Seiler S."/>
            <person name="Dunlap J."/>
            <person name="Radford A."/>
            <person name="Aramayo R."/>
            <person name="Natvig D.O."/>
            <person name="Alex L.A."/>
            <person name="Mannhaupt G."/>
            <person name="Ebbole D.J."/>
            <person name="Freitag M."/>
            <person name="Paulsen I."/>
            <person name="Sachs M.S."/>
            <person name="Lander E.S."/>
            <person name="Nusbaum C."/>
            <person name="Birren B."/>
        </authorList>
    </citation>
    <scope>NUCLEOTIDE SEQUENCE [LARGE SCALE GENOMIC DNA]</scope>
    <source>
        <strain evidence="6">ATCC 24698 / 74-OR23-1A / CBS 708.71 / DSM 1257 / FGSC 987</strain>
    </source>
</reference>
<dbReference type="GeneID" id="3877848"/>
<organism evidence="5 6">
    <name type="scientific">Neurospora crassa (strain ATCC 24698 / 74-OR23-1A / CBS 708.71 / DSM 1257 / FGSC 987)</name>
    <dbReference type="NCBI Taxonomy" id="367110"/>
    <lineage>
        <taxon>Eukaryota</taxon>
        <taxon>Fungi</taxon>
        <taxon>Dikarya</taxon>
        <taxon>Ascomycota</taxon>
        <taxon>Pezizomycotina</taxon>
        <taxon>Sordariomycetes</taxon>
        <taxon>Sordariomycetidae</taxon>
        <taxon>Sordariales</taxon>
        <taxon>Sordariaceae</taxon>
        <taxon>Neurospora</taxon>
    </lineage>
</organism>
<feature type="signal peptide" evidence="4">
    <location>
        <begin position="1"/>
        <end position="19"/>
    </location>
</feature>
<feature type="chain" id="PRO_5004737021" evidence="4">
    <location>
        <begin position="20"/>
        <end position="168"/>
    </location>
</feature>
<dbReference type="AlphaFoldDB" id="V5ILH5"/>
<dbReference type="VEuPathDB" id="FungiDB:NCU01045"/>
<protein>
    <submittedName>
        <fullName evidence="5">Ribonuclease T1</fullName>
    </submittedName>
</protein>
<dbReference type="InterPro" id="IPR016191">
    <property type="entry name" value="Ribonuclease/ribotoxin"/>
</dbReference>
<accession>V5ILH5</accession>
<evidence type="ECO:0000256" key="1">
    <source>
        <dbReference type="ARBA" id="ARBA00022722"/>
    </source>
</evidence>
<keyword evidence="1" id="KW-0540">Nuclease</keyword>
<keyword evidence="4" id="KW-0732">Signal</keyword>
<dbReference type="SMR" id="V5ILH5"/>
<dbReference type="Proteomes" id="UP000001805">
    <property type="component" value="Chromosome 2, Linkage Group V"/>
</dbReference>
<feature type="compositionally biased region" description="Low complexity" evidence="3">
    <location>
        <begin position="83"/>
        <end position="97"/>
    </location>
</feature>
<keyword evidence="6" id="KW-1185">Reference proteome</keyword>
<keyword evidence="2" id="KW-0378">Hydrolase</keyword>
<evidence type="ECO:0000256" key="4">
    <source>
        <dbReference type="SAM" id="SignalP"/>
    </source>
</evidence>
<dbReference type="EMBL" id="CM002240">
    <property type="protein sequence ID" value="ESA42487.1"/>
    <property type="molecule type" value="Genomic_DNA"/>
</dbReference>
<feature type="region of interest" description="Disordered" evidence="3">
    <location>
        <begin position="83"/>
        <end position="111"/>
    </location>
</feature>
<evidence type="ECO:0000256" key="2">
    <source>
        <dbReference type="ARBA" id="ARBA00022801"/>
    </source>
</evidence>